<organism evidence="2">
    <name type="scientific">Mus musculus</name>
    <name type="common">Mouse</name>
    <dbReference type="NCBI Taxonomy" id="10090"/>
    <lineage>
        <taxon>Eukaryota</taxon>
        <taxon>Metazoa</taxon>
        <taxon>Chordata</taxon>
        <taxon>Craniata</taxon>
        <taxon>Vertebrata</taxon>
        <taxon>Euteleostomi</taxon>
        <taxon>Mammalia</taxon>
        <taxon>Eutheria</taxon>
        <taxon>Euarchontoglires</taxon>
        <taxon>Glires</taxon>
        <taxon>Rodentia</taxon>
        <taxon>Myomorpha</taxon>
        <taxon>Muroidea</taxon>
        <taxon>Muridae</taxon>
        <taxon>Murinae</taxon>
        <taxon>Mus</taxon>
        <taxon>Mus</taxon>
    </lineage>
</organism>
<feature type="transmembrane region" description="Helical" evidence="1">
    <location>
        <begin position="77"/>
        <end position="95"/>
    </location>
</feature>
<keyword evidence="1" id="KW-0812">Transmembrane</keyword>
<reference evidence="2" key="4">
    <citation type="journal article" date="2001" name="Nature">
        <title>Functional annotation of a full-length mouse cDNA collection.</title>
        <authorList>
            <consortium name="The RIKEN Genome Exploration Research Group Phase II Team and the FANTOM Consortium"/>
        </authorList>
    </citation>
    <scope>NUCLEOTIDE SEQUENCE</scope>
    <source>
        <strain evidence="2">C57BL/6J</strain>
        <tissue evidence="2">Cerebellum</tissue>
    </source>
</reference>
<proteinExistence type="evidence at transcript level"/>
<protein>
    <submittedName>
        <fullName evidence="2">Uncharacterized protein</fullName>
    </submittedName>
</protein>
<dbReference type="MGI" id="MGI:5011536">
    <property type="gene designation" value="Gm19351"/>
</dbReference>
<dbReference type="AlphaFoldDB" id="Q3URX1"/>
<name>Q3URX1_MOUSE</name>
<evidence type="ECO:0000313" key="3">
    <source>
        <dbReference type="MGI" id="MGI:5011536"/>
    </source>
</evidence>
<reference evidence="2" key="6">
    <citation type="submission" date="2004-03" db="EMBL/GenBank/DDBJ databases">
        <authorList>
            <person name="Arakawa T."/>
            <person name="Carninci P."/>
            <person name="Fukuda S."/>
            <person name="Hashizume W."/>
            <person name="Hayashida K."/>
            <person name="Hori F."/>
            <person name="Iida J."/>
            <person name="Imamura K."/>
            <person name="Imotani K."/>
            <person name="Itoh M."/>
            <person name="Kanagawa S."/>
            <person name="Kawai J."/>
            <person name="Kojima M."/>
            <person name="Konno H."/>
            <person name="Murata M."/>
            <person name="Nakamura M."/>
            <person name="Ninomiya N."/>
            <person name="Nishiyori H."/>
            <person name="Nomura K."/>
            <person name="Ohno M."/>
            <person name="Sakazume N."/>
            <person name="Sano H."/>
            <person name="Sasaki D."/>
            <person name="Shibata K."/>
            <person name="Shiraki T."/>
            <person name="Tagami M."/>
            <person name="Tagami Y."/>
            <person name="Waki K."/>
            <person name="Watahiki A."/>
            <person name="Muramatsu M."/>
            <person name="Hayashizaki Y."/>
        </authorList>
    </citation>
    <scope>NUCLEOTIDE SEQUENCE</scope>
    <source>
        <strain evidence="2">C57BL/6J</strain>
        <tissue evidence="2">Cerebellum</tissue>
    </source>
</reference>
<keyword evidence="1" id="KW-0472">Membrane</keyword>
<reference evidence="2" key="5">
    <citation type="journal article" date="2002" name="Nature">
        <title>Analysis of the mouse transcriptome based on functional annotation of 60,770 full-length cDNAs.</title>
        <authorList>
            <consortium name="The FANTOM Consortium and the RIKEN Genome Exploration Research Group Phase I and II Team"/>
        </authorList>
    </citation>
    <scope>NUCLEOTIDE SEQUENCE</scope>
    <source>
        <strain evidence="2">C57BL/6J</strain>
        <tissue evidence="2">Cerebellum</tissue>
    </source>
</reference>
<dbReference type="EMBL" id="AK141124">
    <property type="protein sequence ID" value="BAE24566.1"/>
    <property type="molecule type" value="mRNA"/>
</dbReference>
<dbReference type="AGR" id="MGI:5011536"/>
<sequence length="103" mass="12522">MYFSILVRFIFNQAKLKRYLFTIFVIRLNLNNGNYFVRLFSGLQMKINLLPTYLHTHTHTHTHTHRHNLSSIYNDHLYIYHLCLSIYLFIYIGVIKQKLTLQF</sequence>
<reference evidence="2" key="7">
    <citation type="journal article" date="2005" name="Science">
        <title>The Transcriptional Landscape of the Mammalian Genome.</title>
        <authorList>
            <consortium name="The FANTOM Consortium"/>
            <consortium name="Riken Genome Exploration Research Group and Genome Science Group (Genome Network Project Core Group)"/>
        </authorList>
    </citation>
    <scope>NUCLEOTIDE SEQUENCE</scope>
    <source>
        <strain evidence="2">C57BL/6J</strain>
        <tissue evidence="2">Cerebellum</tissue>
    </source>
</reference>
<reference evidence="2" key="2">
    <citation type="journal article" date="2000" name="Genome Res.">
        <title>Normalization and subtraction of cap-trapper-selected cDNAs to prepare full-length cDNA libraries for rapid discovery of new genes.</title>
        <authorList>
            <person name="Carninci P."/>
            <person name="Shibata Y."/>
            <person name="Hayatsu N."/>
            <person name="Sugahara Y."/>
            <person name="Shibata K."/>
            <person name="Itoh M."/>
            <person name="Konno H."/>
            <person name="Okazaki Y."/>
            <person name="Muramatsu M."/>
            <person name="Hayashizaki Y."/>
        </authorList>
    </citation>
    <scope>NUCLEOTIDE SEQUENCE</scope>
    <source>
        <strain evidence="2">C57BL/6J</strain>
        <tissue evidence="2">Cerebellum</tissue>
    </source>
</reference>
<reference evidence="2" key="1">
    <citation type="journal article" date="1999" name="Methods Enzymol.">
        <title>High-efficiency full-length cDNA cloning.</title>
        <authorList>
            <person name="Carninci P."/>
            <person name="Hayashizaki Y."/>
        </authorList>
    </citation>
    <scope>NUCLEOTIDE SEQUENCE</scope>
    <source>
        <strain evidence="2">C57BL/6J</strain>
        <tissue evidence="2">Cerebellum</tissue>
    </source>
</reference>
<reference evidence="2" key="3">
    <citation type="journal article" date="2000" name="Genome Res.">
        <title>RIKEN integrated sequence analysis (RISA) system--384-format sequencing pipeline with 384 multicapillary sequencer.</title>
        <authorList>
            <person name="Shibata K."/>
            <person name="Itoh M."/>
            <person name="Aizawa K."/>
            <person name="Nagaoka S."/>
            <person name="Sasaki N."/>
            <person name="Carninci P."/>
            <person name="Konno H."/>
            <person name="Akiyama J."/>
            <person name="Nishi K."/>
            <person name="Kitsunai T."/>
            <person name="Tashiro H."/>
            <person name="Itoh M."/>
            <person name="Sumi N."/>
            <person name="Ishii Y."/>
            <person name="Nakamura S."/>
            <person name="Hazama M."/>
            <person name="Nishine T."/>
            <person name="Harada A."/>
            <person name="Yamamoto R."/>
            <person name="Matsumoto H."/>
            <person name="Sakaguchi S."/>
            <person name="Ikegami T."/>
            <person name="Kashiwagi K."/>
            <person name="Fujiwake S."/>
            <person name="Inoue K."/>
            <person name="Togawa Y."/>
            <person name="Izawa M."/>
            <person name="Ohara E."/>
            <person name="Watahiki M."/>
            <person name="Yoneda Y."/>
            <person name="Ishikawa T."/>
            <person name="Ozawa K."/>
            <person name="Tanaka T."/>
            <person name="Matsuura S."/>
            <person name="Kawai J."/>
            <person name="Okazaki Y."/>
            <person name="Muramatsu M."/>
            <person name="Inoue Y."/>
            <person name="Kira A."/>
            <person name="Hayashizaki Y."/>
        </authorList>
    </citation>
    <scope>NUCLEOTIDE SEQUENCE</scope>
    <source>
        <strain evidence="2">C57BL/6J</strain>
        <tissue evidence="2">Cerebellum</tissue>
    </source>
</reference>
<evidence type="ECO:0000313" key="2">
    <source>
        <dbReference type="EMBL" id="BAE24566.1"/>
    </source>
</evidence>
<accession>Q3URX1</accession>
<gene>
    <name evidence="3" type="primary">Gm19351</name>
</gene>
<keyword evidence="1" id="KW-1133">Transmembrane helix</keyword>
<reference evidence="2" key="8">
    <citation type="journal article" date="2005" name="Science">
        <title>Antisense Transcription in the Mammalian Transcriptome.</title>
        <authorList>
            <consortium name="RIKEN Genome Exploration Research Group and Genome Science Group (Genome Network Project Core Group) and the FANTOM Consortium"/>
        </authorList>
    </citation>
    <scope>NUCLEOTIDE SEQUENCE</scope>
    <source>
        <strain evidence="2">C57BL/6J</strain>
        <tissue evidence="2">Cerebellum</tissue>
    </source>
</reference>
<evidence type="ECO:0000256" key="1">
    <source>
        <dbReference type="SAM" id="Phobius"/>
    </source>
</evidence>